<dbReference type="InterPro" id="IPR003961">
    <property type="entry name" value="FN3_dom"/>
</dbReference>
<feature type="domain" description="Fibronectin type-III" evidence="3">
    <location>
        <begin position="482"/>
        <end position="570"/>
    </location>
</feature>
<dbReference type="CDD" id="cd00063">
    <property type="entry name" value="FN3"/>
    <property type="match status" value="1"/>
</dbReference>
<name>A0A6J5YAG1_9ZZZZ</name>
<dbReference type="InterPro" id="IPR019931">
    <property type="entry name" value="LPXTG_anchor"/>
</dbReference>
<dbReference type="Pfam" id="PF00746">
    <property type="entry name" value="Gram_pos_anchor"/>
    <property type="match status" value="1"/>
</dbReference>
<dbReference type="InterPro" id="IPR036116">
    <property type="entry name" value="FN3_sf"/>
</dbReference>
<organism evidence="4">
    <name type="scientific">freshwater metagenome</name>
    <dbReference type="NCBI Taxonomy" id="449393"/>
    <lineage>
        <taxon>unclassified sequences</taxon>
        <taxon>metagenomes</taxon>
        <taxon>ecological metagenomes</taxon>
    </lineage>
</organism>
<dbReference type="InterPro" id="IPR013783">
    <property type="entry name" value="Ig-like_fold"/>
</dbReference>
<feature type="region of interest" description="Disordered" evidence="2">
    <location>
        <begin position="46"/>
        <end position="123"/>
    </location>
</feature>
<protein>
    <submittedName>
        <fullName evidence="4">Unannotated protein</fullName>
    </submittedName>
</protein>
<feature type="compositionally biased region" description="Gly residues" evidence="2">
    <location>
        <begin position="300"/>
        <end position="313"/>
    </location>
</feature>
<reference evidence="4" key="1">
    <citation type="submission" date="2020-05" db="EMBL/GenBank/DDBJ databases">
        <authorList>
            <person name="Chiriac C."/>
            <person name="Salcher M."/>
            <person name="Ghai R."/>
            <person name="Kavagutti S V."/>
        </authorList>
    </citation>
    <scope>NUCLEOTIDE SEQUENCE</scope>
</reference>
<evidence type="ECO:0000259" key="3">
    <source>
        <dbReference type="PROSITE" id="PS50853"/>
    </source>
</evidence>
<feature type="compositionally biased region" description="Low complexity" evidence="2">
    <location>
        <begin position="453"/>
        <end position="462"/>
    </location>
</feature>
<proteinExistence type="predicted"/>
<sequence length="612" mass="58352">MSNPARSRAGLRRPLAVLSVVTLTSGLVLGFGPSAGASDTAGTAGGSYGGGIQSSQASSTPARAGRPSRPGTASGAGTADPGTSGDVPTGGRVDTGGETGEGDTGGGDTGGGEVNAGGGTAPLSCTTENLDKLARATGGQTFTWGWWSEDQPCLVVHEFTSSGNFTITGRAGFPLQIMVIGAGGGGGGGSGWVDALKASGAIPDSGGGAGGAGGTVRTANVLVDPATGAFTYTSTRDGGDIDGFISTPMPTAATAHPYIKSVRIGSGGIGGTAGTSTEGSTAGGQGGHGGDSAFDELTAPGGGGGFGGRGSNSGSGDVQNGLLALLRAGGQRGGGNADFPGGDLGASPAVLHGGPGGAGASGAGELPLEVDAVNHVGEGGAGGTGINPYAFMWRAPQMGEGGGGGTIDPGSPPFAIVIGGHGGDFPRGGHGGPGGNGEDSSYGSGGGGGGTDGSVTIGDSNAGRGGHGGNGVVFVRYLALSAPETPAAPSVVAGDGSATLTITPLIDTPDDYMLWVAGDPDKNCAITPPETSCVIEGLTNGESYTFLAFAGNAAGESDTSAESVAVTLDSNAGTLPYTGNNSRDLASVALTMIGLGGGFTALARRRRTSTIS</sequence>
<dbReference type="SUPFAM" id="SSF49265">
    <property type="entry name" value="Fibronectin type III"/>
    <property type="match status" value="1"/>
</dbReference>
<accession>A0A6J5YAG1</accession>
<dbReference type="PROSITE" id="PS50853">
    <property type="entry name" value="FN3"/>
    <property type="match status" value="1"/>
</dbReference>
<feature type="compositionally biased region" description="Gly residues" evidence="2">
    <location>
        <begin position="419"/>
        <end position="452"/>
    </location>
</feature>
<evidence type="ECO:0000313" key="4">
    <source>
        <dbReference type="EMBL" id="CAB4323170.1"/>
    </source>
</evidence>
<feature type="compositionally biased region" description="Gly residues" evidence="2">
    <location>
        <begin position="281"/>
        <end position="290"/>
    </location>
</feature>
<feature type="region of interest" description="Disordered" evidence="2">
    <location>
        <begin position="400"/>
        <end position="463"/>
    </location>
</feature>
<dbReference type="EMBL" id="CAEMXZ010000030">
    <property type="protein sequence ID" value="CAB4323170.1"/>
    <property type="molecule type" value="Genomic_DNA"/>
</dbReference>
<dbReference type="Gene3D" id="2.60.40.10">
    <property type="entry name" value="Immunoglobulins"/>
    <property type="match status" value="1"/>
</dbReference>
<dbReference type="AlphaFoldDB" id="A0A6J5YAG1"/>
<feature type="region of interest" description="Disordered" evidence="2">
    <location>
        <begin position="269"/>
        <end position="314"/>
    </location>
</feature>
<gene>
    <name evidence="4" type="ORF">UFOPK1392_00920</name>
</gene>
<feature type="compositionally biased region" description="Gly residues" evidence="2">
    <location>
        <begin position="93"/>
        <end position="120"/>
    </location>
</feature>
<evidence type="ECO:0000256" key="2">
    <source>
        <dbReference type="SAM" id="MobiDB-lite"/>
    </source>
</evidence>
<keyword evidence="1" id="KW-0964">Secreted</keyword>
<evidence type="ECO:0000256" key="1">
    <source>
        <dbReference type="ARBA" id="ARBA00022525"/>
    </source>
</evidence>